<dbReference type="RefSeq" id="WP_114801964.1">
    <property type="nucleotide sequence ID" value="NZ_QQAV01000001.1"/>
</dbReference>
<sequence length="167" mass="16858">MRNKFKACGCAASLLAFALGVQGGGTSAPTALGPRLVTAPVKMNGSGVILQHSVAAASRAGETVSLLLVFSGVGSQGAIVKLQPEPGLTLDLPSPEWSLPAGRSSWTVHVTPQATGTAYLNVFITQGGATTAASIPIQIGTPSKSLPPSSQLKEAPGGEKMILMPVK</sequence>
<dbReference type="EMBL" id="QQAV01000001">
    <property type="protein sequence ID" value="RDI29347.1"/>
    <property type="molecule type" value="Genomic_DNA"/>
</dbReference>
<dbReference type="Proteomes" id="UP000255265">
    <property type="component" value="Unassembled WGS sequence"/>
</dbReference>
<evidence type="ECO:0000313" key="2">
    <source>
        <dbReference type="EMBL" id="RDI29347.1"/>
    </source>
</evidence>
<gene>
    <name evidence="2" type="ORF">DFR41_1011103</name>
</gene>
<feature type="chain" id="PRO_5016670905" evidence="1">
    <location>
        <begin position="24"/>
        <end position="167"/>
    </location>
</feature>
<feature type="signal peptide" evidence="1">
    <location>
        <begin position="1"/>
        <end position="23"/>
    </location>
</feature>
<reference evidence="2 3" key="1">
    <citation type="submission" date="2018-07" db="EMBL/GenBank/DDBJ databases">
        <title>Genomic Encyclopedia of Type Strains, Phase IV (KMG-IV): sequencing the most valuable type-strain genomes for metagenomic binning, comparative biology and taxonomic classification.</title>
        <authorList>
            <person name="Goeker M."/>
        </authorList>
    </citation>
    <scope>NUCLEOTIDE SEQUENCE [LARGE SCALE GENOMIC DNA]</scope>
    <source>
        <strain evidence="2 3">DSM 21352</strain>
    </source>
</reference>
<evidence type="ECO:0000256" key="1">
    <source>
        <dbReference type="SAM" id="SignalP"/>
    </source>
</evidence>
<keyword evidence="1" id="KW-0732">Signal</keyword>
<dbReference type="OrthoDB" id="8853692at2"/>
<evidence type="ECO:0000313" key="3">
    <source>
        <dbReference type="Proteomes" id="UP000255265"/>
    </source>
</evidence>
<accession>A0A370FNN8</accession>
<dbReference type="AlphaFoldDB" id="A0A370FNN8"/>
<organism evidence="2 3">
    <name type="scientific">Pseudacidovorax intermedius</name>
    <dbReference type="NCBI Taxonomy" id="433924"/>
    <lineage>
        <taxon>Bacteria</taxon>
        <taxon>Pseudomonadati</taxon>
        <taxon>Pseudomonadota</taxon>
        <taxon>Betaproteobacteria</taxon>
        <taxon>Burkholderiales</taxon>
        <taxon>Comamonadaceae</taxon>
        <taxon>Pseudacidovorax</taxon>
    </lineage>
</organism>
<keyword evidence="3" id="KW-1185">Reference proteome</keyword>
<comment type="caution">
    <text evidence="2">The sequence shown here is derived from an EMBL/GenBank/DDBJ whole genome shotgun (WGS) entry which is preliminary data.</text>
</comment>
<name>A0A370FNN8_9BURK</name>
<proteinExistence type="predicted"/>
<protein>
    <submittedName>
        <fullName evidence="2">Uncharacterized protein</fullName>
    </submittedName>
</protein>